<feature type="region of interest" description="Disordered" evidence="1">
    <location>
        <begin position="1231"/>
        <end position="1501"/>
    </location>
</feature>
<dbReference type="SUPFAM" id="SSF53300">
    <property type="entry name" value="vWA-like"/>
    <property type="match status" value="1"/>
</dbReference>
<feature type="domain" description="AAA+ ATPase" evidence="3">
    <location>
        <begin position="731"/>
        <end position="834"/>
    </location>
</feature>
<dbReference type="SUPFAM" id="SSF52540">
    <property type="entry name" value="P-loop containing nucleoside triphosphate hydrolases"/>
    <property type="match status" value="6"/>
</dbReference>
<dbReference type="InterPro" id="IPR002035">
    <property type="entry name" value="VWF_A"/>
</dbReference>
<name>A0AAD7U9Q5_9STRA</name>
<feature type="domain" description="AAA+ ATPase" evidence="3">
    <location>
        <begin position="459"/>
        <end position="595"/>
    </location>
</feature>
<feature type="domain" description="AAA+ ATPase" evidence="3">
    <location>
        <begin position="1576"/>
        <end position="1727"/>
    </location>
</feature>
<dbReference type="EMBL" id="JAQMWT010000489">
    <property type="protein sequence ID" value="KAJ8600618.1"/>
    <property type="molecule type" value="Genomic_DNA"/>
</dbReference>
<dbReference type="InterPro" id="IPR011704">
    <property type="entry name" value="ATPase_dyneun-rel_AAA"/>
</dbReference>
<dbReference type="PANTHER" id="PTHR21610">
    <property type="entry name" value="VON WILLEBRAND FACTOR A DOMAIN-CONTAINING PROTEIN 8"/>
    <property type="match status" value="1"/>
</dbReference>
<evidence type="ECO:0000259" key="2">
    <source>
        <dbReference type="SMART" id="SM00327"/>
    </source>
</evidence>
<protein>
    <recommendedName>
        <fullName evidence="6">Midasin</fullName>
    </recommendedName>
</protein>
<evidence type="ECO:0000259" key="3">
    <source>
        <dbReference type="SMART" id="SM00382"/>
    </source>
</evidence>
<dbReference type="Proteomes" id="UP001230188">
    <property type="component" value="Unassembled WGS sequence"/>
</dbReference>
<dbReference type="InterPro" id="IPR003593">
    <property type="entry name" value="AAA+_ATPase"/>
</dbReference>
<dbReference type="GO" id="GO:0016887">
    <property type="term" value="F:ATP hydrolysis activity"/>
    <property type="evidence" value="ECO:0007669"/>
    <property type="project" value="InterPro"/>
</dbReference>
<dbReference type="Pfam" id="PF07728">
    <property type="entry name" value="AAA_5"/>
    <property type="match status" value="6"/>
</dbReference>
<evidence type="ECO:0000256" key="1">
    <source>
        <dbReference type="SAM" id="MobiDB-lite"/>
    </source>
</evidence>
<feature type="compositionally biased region" description="Acidic residues" evidence="1">
    <location>
        <begin position="1287"/>
        <end position="1296"/>
    </location>
</feature>
<reference evidence="4" key="1">
    <citation type="submission" date="2023-01" db="EMBL/GenBank/DDBJ databases">
        <title>Metagenome sequencing of chrysophaentin producing Chrysophaeum taylorii.</title>
        <authorList>
            <person name="Davison J."/>
            <person name="Bewley C."/>
        </authorList>
    </citation>
    <scope>NUCLEOTIDE SEQUENCE</scope>
    <source>
        <strain evidence="4">NIES-1699</strain>
    </source>
</reference>
<feature type="domain" description="AAA+ ATPase" evidence="3">
    <location>
        <begin position="1888"/>
        <end position="2022"/>
    </location>
</feature>
<dbReference type="Gene3D" id="3.40.50.300">
    <property type="entry name" value="P-loop containing nucleotide triphosphate hydrolases"/>
    <property type="match status" value="5"/>
</dbReference>
<keyword evidence="5" id="KW-1185">Reference proteome</keyword>
<gene>
    <name evidence="4" type="ORF">CTAYLR_008983</name>
</gene>
<comment type="caution">
    <text evidence="4">The sequence shown here is derived from an EMBL/GenBank/DDBJ whole genome shotgun (WGS) entry which is preliminary data.</text>
</comment>
<proteinExistence type="predicted"/>
<dbReference type="InterPro" id="IPR027417">
    <property type="entry name" value="P-loop_NTPase"/>
</dbReference>
<feature type="compositionally biased region" description="Low complexity" evidence="1">
    <location>
        <begin position="257"/>
        <end position="266"/>
    </location>
</feature>
<evidence type="ECO:0008006" key="6">
    <source>
        <dbReference type="Google" id="ProtNLM"/>
    </source>
</evidence>
<feature type="domain" description="VWFA" evidence="2">
    <location>
        <begin position="2253"/>
        <end position="2445"/>
    </location>
</feature>
<evidence type="ECO:0000313" key="4">
    <source>
        <dbReference type="EMBL" id="KAJ8600618.1"/>
    </source>
</evidence>
<dbReference type="GO" id="GO:0005737">
    <property type="term" value="C:cytoplasm"/>
    <property type="evidence" value="ECO:0007669"/>
    <property type="project" value="TreeGrafter"/>
</dbReference>
<dbReference type="GO" id="GO:0005524">
    <property type="term" value="F:ATP binding"/>
    <property type="evidence" value="ECO:0007669"/>
    <property type="project" value="InterPro"/>
</dbReference>
<dbReference type="SMART" id="SM00382">
    <property type="entry name" value="AAA"/>
    <property type="match status" value="4"/>
</dbReference>
<dbReference type="SMART" id="SM00327">
    <property type="entry name" value="VWA"/>
    <property type="match status" value="1"/>
</dbReference>
<accession>A0AAD7U9Q5</accession>
<organism evidence="4 5">
    <name type="scientific">Chrysophaeum taylorii</name>
    <dbReference type="NCBI Taxonomy" id="2483200"/>
    <lineage>
        <taxon>Eukaryota</taxon>
        <taxon>Sar</taxon>
        <taxon>Stramenopiles</taxon>
        <taxon>Ochrophyta</taxon>
        <taxon>Pelagophyceae</taxon>
        <taxon>Pelagomonadales</taxon>
        <taxon>Pelagomonadaceae</taxon>
        <taxon>Chrysophaeum</taxon>
    </lineage>
</organism>
<feature type="region of interest" description="Disordered" evidence="1">
    <location>
        <begin position="244"/>
        <end position="268"/>
    </location>
</feature>
<dbReference type="InterPro" id="IPR039891">
    <property type="entry name" value="VWA8"/>
</dbReference>
<dbReference type="PANTHER" id="PTHR21610:SF9">
    <property type="entry name" value="VON WILLEBRAND FACTOR A DOMAIN-CONTAINING PROTEIN 8"/>
    <property type="match status" value="1"/>
</dbReference>
<evidence type="ECO:0000313" key="5">
    <source>
        <dbReference type="Proteomes" id="UP001230188"/>
    </source>
</evidence>
<feature type="compositionally biased region" description="Basic and acidic residues" evidence="1">
    <location>
        <begin position="1420"/>
        <end position="1438"/>
    </location>
</feature>
<sequence length="2446" mass="265795">MAERPLEAARCFVRGNRGAIVREGASLESRIVVELPSRCVVVAEAVAAHPKGARVRIISPLAGWVSFKCLEVCPVLPPEILEWEACPEPSLDLPATFDGFRRGHFFGTVGGKTGYHPDPEARPQRQAASGVYEVTGVLGARVRAEPELYSPVREILEPGTSARICETADVRRFEEATPGDPWGRVSLALRDTVVGRAHIRGVGWVSSSVLTRRREVAARSEPAPAAEPARAANRLVSTGRFERRLRDAAVPPPPTKSSSSSSSSSCSRRDDVAGWLSKKAELGQDACLIGDSKSARGFAVRLCEALGREIEYVSLSRDTVEADLTQRRELRAGRTIEWTDQPAARAARHGRVLILDGIDRAERNLLPLLNNLLENRELALEDGVLRAAPGFFVVATCVDARGLDPPLRSRFVGARVPDPDPDPDPPTTDLPVAVPELSSSSLTPQQQAVAGRLARDLARGRDACLRGPSGVGKTACVAAICRDPLVVMCHGDLAARDLLQVRVFDEELGTTWRDAPAVEAARTGTTVVLDGVDRLPAGILGAALGPLLEDRRLLSLPDGSRLEAAAPGFRAILVGDTPDKISGLARHSLGLLDERDSRFLVAGSPHIEAFAALNLELGPGELVRAAALSVSEGFEAAVCRVAAPFSPDPARVSRLAATARRQAGGLLQERDFCRAGARAPEISITATHVRIADVEAPRRQQQPSASFSRRSARPPSLASWVLRDALLEWTRGWDLQLAGRPGVGKNVIADKLLELLNWDREYVQLHADSTVSSLLSALSRAERSDRCLVVDEADKAPAAVLRALENRRTRAIILANRPVAALWSFATLLVENLETSAEIDLLESLDLPPRLALEFAALRNTKPYSTRELLKVARHAARFPEEDNDDDDRAALRNVLAFDAQFPALELDLEFGDAVTWLRQKQVLGQDAYLLCDPGPAGRRLAKKVFAGAEVVTLSPDSTASDLFQRREIRDGRVARTDLAFVRAAREGRVLILEGIERAEPALLPILNNLLENRETTLDDGRTLVAAPGFLVVAVGPPTPKHRGHLLDPSLRSRFCAHVLPPASKADLVASVFRGTSDASDAAVDVAKFVAELRRRWEPTAPPAESLPKWRVEEIMRARAVEARLWPPETAVETVAKLLRLFPAISPAAALARAYPINIFPNLLALEARADLDALLADYGLLLPPVGLPTGFAFETTPRCRVDDEQPDASIVGAAFRQSLDADGLPIKKETITTTKSDDDDDDDNSGLPTVPRGDEESLDAGSGLPIEKEKKTMTATKSGLPTTPRDDDDDEESLDADGLPIKKETITTTTTKSDDDDDSGLPTVPRDDDEESLDADGLPIVKETLTTTTKSDDDDDSGLPTVPRDDDEESLDADGLPIKKETITTTTTKSDDDDDSGLPTVPRGDEESLDAGSGLPIENMKKNRDDAPSEELSRDDDNSLDADGLPIINNSSSGETVGTKKEARDSSSSSSSLEKMNPGLGRRVDANNRAPSSDQQDEVDADGLVPAQESSEAYVLRSVEATGRPGSRRLRFETRDGRTAVAIARGGEVAARRAPARLSGTQRVVLAGLLQDHCCGVDSCVVGERGAGKSLVVREMAAVLGLRARTVACYRDLSFGDLLMRRATDERGDTTWRRGPVVEAAIGGRIAVLDGVHRLAPGVLASLASLLTDRDISLPDGTRLERPHPAFRVVATAESGWLPEESVVGLFHFHALAPLTSREQATLVSEAAAAAATEADVAALASYGEAVRAAVETTEAAALEPLVLTPRRLAQIATVLGDGVEEAVERTFSGYLAFLPKPKQLLAAGLLRDAVREHGARRGNNNNNNNNARSLVAPVVEEAREKNSMLRIGDAEAPALGLKTPLVPAPEFVSTGAHLWTLRDLLRDWALGRHLLLVGNQGVGKNKLADHLLGLLGWEREYVQLHRDTTVEALTSAPAMRDGRLERRDPALVRAARYGRALVVDEADKAPLEVVCVLKTLLEDGELELADGRRLATISDDDDDDDDRIAVHETFRIVVLANRPGYPFHGNDFYRECGDAFACHAIHDLDELSALHMLRHYAPALETPRIVEIARLFDRLRRRYDDGELAYPYSTREAVKVARHLDAYPGDALDDVLDDVFGFDAHDNALYAKLKRSLLGTTSSQKYTRQLRTDDDDDDNIASEKRRRLLHLARTTEREEKLYAKLWDASVASEVEHLRLALAGRQARAQESAWARLQTHGELDEQRLVDGIAGASNVYKRRARQGTRAIARSGTKKRILFVLDLSGSMYVYNKIDGRLSRTLQCLLLVLEAFGGEFERNYDYAVVAHSGSSPQITLVPWGHGHRLASKPDRLRLVRKMLRHAQTCKSGDNTINATRRAVLEVAKERADEYFVFLLSDADFGRYGVAPQDLAKALTINPKVAAIALFIASNFKTADDIRAQLPPGRAFTCFDTANLVATLRHIFLSATY</sequence>
<dbReference type="InterPro" id="IPR036465">
    <property type="entry name" value="vWFA_dom_sf"/>
</dbReference>